<dbReference type="AlphaFoldDB" id="A0A9D1SY83"/>
<name>A0A9D1SY83_9FIRM</name>
<evidence type="ECO:0000313" key="2">
    <source>
        <dbReference type="EMBL" id="HIV00642.1"/>
    </source>
</evidence>
<proteinExistence type="predicted"/>
<dbReference type="Proteomes" id="UP000886891">
    <property type="component" value="Unassembled WGS sequence"/>
</dbReference>
<dbReference type="EMBL" id="DVOH01000046">
    <property type="protein sequence ID" value="HIV00642.1"/>
    <property type="molecule type" value="Genomic_DNA"/>
</dbReference>
<evidence type="ECO:0000313" key="3">
    <source>
        <dbReference type="Proteomes" id="UP000886891"/>
    </source>
</evidence>
<reference evidence="2" key="2">
    <citation type="journal article" date="2021" name="PeerJ">
        <title>Extensive microbial diversity within the chicken gut microbiome revealed by metagenomics and culture.</title>
        <authorList>
            <person name="Gilroy R."/>
            <person name="Ravi A."/>
            <person name="Getino M."/>
            <person name="Pursley I."/>
            <person name="Horton D.L."/>
            <person name="Alikhan N.F."/>
            <person name="Baker D."/>
            <person name="Gharbi K."/>
            <person name="Hall N."/>
            <person name="Watson M."/>
            <person name="Adriaenssens E.M."/>
            <person name="Foster-Nyarko E."/>
            <person name="Jarju S."/>
            <person name="Secka A."/>
            <person name="Antonio M."/>
            <person name="Oren A."/>
            <person name="Chaudhuri R.R."/>
            <person name="La Ragione R."/>
            <person name="Hildebrand F."/>
            <person name="Pallen M.J."/>
        </authorList>
    </citation>
    <scope>NUCLEOTIDE SEQUENCE</scope>
    <source>
        <strain evidence="2">23406</strain>
    </source>
</reference>
<comment type="caution">
    <text evidence="2">The sequence shown here is derived from an EMBL/GenBank/DDBJ whole genome shotgun (WGS) entry which is preliminary data.</text>
</comment>
<feature type="transmembrane region" description="Helical" evidence="1">
    <location>
        <begin position="363"/>
        <end position="380"/>
    </location>
</feature>
<reference evidence="2" key="1">
    <citation type="submission" date="2020-10" db="EMBL/GenBank/DDBJ databases">
        <authorList>
            <person name="Gilroy R."/>
        </authorList>
    </citation>
    <scope>NUCLEOTIDE SEQUENCE</scope>
    <source>
        <strain evidence="2">23406</strain>
    </source>
</reference>
<feature type="transmembrane region" description="Helical" evidence="1">
    <location>
        <begin position="7"/>
        <end position="30"/>
    </location>
</feature>
<feature type="transmembrane region" description="Helical" evidence="1">
    <location>
        <begin position="321"/>
        <end position="342"/>
    </location>
</feature>
<evidence type="ECO:0000256" key="1">
    <source>
        <dbReference type="SAM" id="Phobius"/>
    </source>
</evidence>
<protein>
    <submittedName>
        <fullName evidence="2">Uncharacterized protein</fullName>
    </submittedName>
</protein>
<keyword evidence="1" id="KW-0812">Transmembrane</keyword>
<keyword evidence="1" id="KW-1133">Transmembrane helix</keyword>
<feature type="transmembrane region" description="Helical" evidence="1">
    <location>
        <begin position="400"/>
        <end position="433"/>
    </location>
</feature>
<keyword evidence="1" id="KW-0472">Membrane</keyword>
<sequence>MKQGKIVICNIIMAVISVVAAVTLIAGSFLTITATLNIDGETMSQMIGEQNLTESEGDASGEGDAAGTPEISEMLKEVNLTIPVNLDFKSKDLIESAIGDAAVQVQKLLQREIGGVVDVLMDAVDQALPAVVGQAVNQVVKKAEDEVRAQLEEASGGEVSEEEIRDRLENEYGVTDKDITTLKDELATVVTAVLNGGADESKEILEESETLNKLIYVYAETELKQQTGETTVTQAEIDAKAQELKTEVIDEYEEGLKQLEIDGEINKETAVVSLLNKGEMKDENGAVIKFENLDDVKAYFVTQVEAALGESTRYLEIGMKALGIFTLIVAAAWVYFLLKIIVKTLFSKYNKTVGMFFPRFFGWMPHVFFVGVPMLILGNLDKIAQLAEQNEMVAGLSDMLQTYAGMVTIDIASLTWVSAVGSVLLLIILFPYYQWRRKAKKEAKRLKRENDI</sequence>
<gene>
    <name evidence="2" type="ORF">IAB14_05990</name>
</gene>
<accession>A0A9D1SY83</accession>
<organism evidence="2 3">
    <name type="scientific">Candidatus Stercoripulliclostridium merdipullorum</name>
    <dbReference type="NCBI Taxonomy" id="2840952"/>
    <lineage>
        <taxon>Bacteria</taxon>
        <taxon>Bacillati</taxon>
        <taxon>Bacillota</taxon>
        <taxon>Clostridia</taxon>
        <taxon>Eubacteriales</taxon>
        <taxon>Candidatus Stercoripulliclostridium</taxon>
    </lineage>
</organism>